<dbReference type="EMBL" id="PQXH01000137">
    <property type="protein sequence ID" value="TGO10362.1"/>
    <property type="molecule type" value="Genomic_DNA"/>
</dbReference>
<protein>
    <submittedName>
        <fullName evidence="1">Uncharacterized protein</fullName>
    </submittedName>
</protein>
<evidence type="ECO:0000313" key="1">
    <source>
        <dbReference type="EMBL" id="TGO10362.1"/>
    </source>
</evidence>
<comment type="caution">
    <text evidence="1">The sequence shown here is derived from an EMBL/GenBank/DDBJ whole genome shotgun (WGS) entry which is preliminary data.</text>
</comment>
<accession>A0A4Z1EHU6</accession>
<dbReference type="AlphaFoldDB" id="A0A4Z1EHU6"/>
<dbReference type="Proteomes" id="UP000297777">
    <property type="component" value="Unassembled WGS sequence"/>
</dbReference>
<name>A0A4Z1EHU6_9HELO</name>
<proteinExistence type="predicted"/>
<evidence type="ECO:0000313" key="2">
    <source>
        <dbReference type="Proteomes" id="UP000297777"/>
    </source>
</evidence>
<gene>
    <name evidence="1" type="ORF">BTUL_0137g00190</name>
</gene>
<keyword evidence="2" id="KW-1185">Reference proteome</keyword>
<reference evidence="1 2" key="1">
    <citation type="submission" date="2017-12" db="EMBL/GenBank/DDBJ databases">
        <title>Comparative genomics of Botrytis spp.</title>
        <authorList>
            <person name="Valero-Jimenez C.A."/>
            <person name="Tapia P."/>
            <person name="Veloso J."/>
            <person name="Silva-Moreno E."/>
            <person name="Staats M."/>
            <person name="Valdes J.H."/>
            <person name="Van Kan J.A.L."/>
        </authorList>
    </citation>
    <scope>NUCLEOTIDE SEQUENCE [LARGE SCALE GENOMIC DNA]</scope>
    <source>
        <strain evidence="1 2">Bt9001</strain>
    </source>
</reference>
<organism evidence="1 2">
    <name type="scientific">Botrytis tulipae</name>
    <dbReference type="NCBI Taxonomy" id="87230"/>
    <lineage>
        <taxon>Eukaryota</taxon>
        <taxon>Fungi</taxon>
        <taxon>Dikarya</taxon>
        <taxon>Ascomycota</taxon>
        <taxon>Pezizomycotina</taxon>
        <taxon>Leotiomycetes</taxon>
        <taxon>Helotiales</taxon>
        <taxon>Sclerotiniaceae</taxon>
        <taxon>Botrytis</taxon>
    </lineage>
</organism>
<sequence length="74" mass="8347">MYRADNKAVIRTASHQYDEKPQTSSWCHDIIVSKKRGEIKSQKFLIGPVGPVGSIGPILSYQLHGVSYPFRRDS</sequence>